<dbReference type="Pfam" id="PF13466">
    <property type="entry name" value="STAS_2"/>
    <property type="match status" value="1"/>
</dbReference>
<dbReference type="PROSITE" id="PS50801">
    <property type="entry name" value="STAS"/>
    <property type="match status" value="1"/>
</dbReference>
<organism evidence="2 3">
    <name type="scientific">Pseudomonas duriflava</name>
    <dbReference type="NCBI Taxonomy" id="459528"/>
    <lineage>
        <taxon>Bacteria</taxon>
        <taxon>Pseudomonadati</taxon>
        <taxon>Pseudomonadota</taxon>
        <taxon>Gammaproteobacteria</taxon>
        <taxon>Pseudomonadales</taxon>
        <taxon>Pseudomonadaceae</taxon>
        <taxon>Pseudomonas</taxon>
    </lineage>
</organism>
<dbReference type="InterPro" id="IPR058548">
    <property type="entry name" value="MlaB-like_STAS"/>
</dbReference>
<keyword evidence="3" id="KW-1185">Reference proteome</keyword>
<reference evidence="2 3" key="1">
    <citation type="journal article" date="2015" name="Stand. Genomic Sci.">
        <title>Genomic Encyclopedia of Bacterial and Archaeal Type Strains, Phase III: the genomes of soil and plant-associated and newly described type strains.</title>
        <authorList>
            <person name="Whitman W.B."/>
            <person name="Woyke T."/>
            <person name="Klenk H.P."/>
            <person name="Zhou Y."/>
            <person name="Lilburn T.G."/>
            <person name="Beck B.J."/>
            <person name="De Vos P."/>
            <person name="Vandamme P."/>
            <person name="Eisen J.A."/>
            <person name="Garrity G."/>
            <person name="Hugenholtz P."/>
            <person name="Kyrpides N.C."/>
        </authorList>
    </citation>
    <scope>NUCLEOTIDE SEQUENCE [LARGE SCALE GENOMIC DNA]</scope>
    <source>
        <strain evidence="2 3">CGMCC 1.6858</strain>
    </source>
</reference>
<dbReference type="SUPFAM" id="SSF52091">
    <property type="entry name" value="SpoIIaa-like"/>
    <property type="match status" value="1"/>
</dbReference>
<evidence type="ECO:0000313" key="3">
    <source>
        <dbReference type="Proteomes" id="UP000316905"/>
    </source>
</evidence>
<proteinExistence type="predicted"/>
<evidence type="ECO:0000313" key="2">
    <source>
        <dbReference type="EMBL" id="TWI55401.1"/>
    </source>
</evidence>
<comment type="caution">
    <text evidence="2">The sequence shown here is derived from an EMBL/GenBank/DDBJ whole genome shotgun (WGS) entry which is preliminary data.</text>
</comment>
<dbReference type="OrthoDB" id="7010146at2"/>
<dbReference type="EMBL" id="VLKY01000004">
    <property type="protein sequence ID" value="TWI55401.1"/>
    <property type="molecule type" value="Genomic_DNA"/>
</dbReference>
<dbReference type="Gene3D" id="3.30.750.24">
    <property type="entry name" value="STAS domain"/>
    <property type="match status" value="1"/>
</dbReference>
<dbReference type="RefSeq" id="WP_145139845.1">
    <property type="nucleotide sequence ID" value="NZ_VLKY01000004.1"/>
</dbReference>
<name>A0A562QF84_9PSED</name>
<evidence type="ECO:0000259" key="1">
    <source>
        <dbReference type="PROSITE" id="PS50801"/>
    </source>
</evidence>
<sequence length="102" mass="10998">MSRSTLSEKVPGVYALSGVLDHDSVVELRKEGQRLLTASTASSIVIDCEDVEHANSAGLSLLLAFQRDVLSASKTLEIWHLPDEMKQIAGVCGLLDILPLSH</sequence>
<gene>
    <name evidence="2" type="ORF">IQ22_01323</name>
</gene>
<protein>
    <submittedName>
        <fullName evidence="2">Phospholipid transport system transporter-binding protein</fullName>
    </submittedName>
</protein>
<dbReference type="InterPro" id="IPR002645">
    <property type="entry name" value="STAS_dom"/>
</dbReference>
<dbReference type="Proteomes" id="UP000316905">
    <property type="component" value="Unassembled WGS sequence"/>
</dbReference>
<dbReference type="CDD" id="cd07043">
    <property type="entry name" value="STAS_anti-anti-sigma_factors"/>
    <property type="match status" value="1"/>
</dbReference>
<dbReference type="AlphaFoldDB" id="A0A562QF84"/>
<feature type="domain" description="STAS" evidence="1">
    <location>
        <begin position="13"/>
        <end position="102"/>
    </location>
</feature>
<dbReference type="InterPro" id="IPR036513">
    <property type="entry name" value="STAS_dom_sf"/>
</dbReference>
<accession>A0A562QF84</accession>